<organism evidence="1 2">
    <name type="scientific">Lactuca sativa</name>
    <name type="common">Garden lettuce</name>
    <dbReference type="NCBI Taxonomy" id="4236"/>
    <lineage>
        <taxon>Eukaryota</taxon>
        <taxon>Viridiplantae</taxon>
        <taxon>Streptophyta</taxon>
        <taxon>Embryophyta</taxon>
        <taxon>Tracheophyta</taxon>
        <taxon>Spermatophyta</taxon>
        <taxon>Magnoliopsida</taxon>
        <taxon>eudicotyledons</taxon>
        <taxon>Gunneridae</taxon>
        <taxon>Pentapetalae</taxon>
        <taxon>asterids</taxon>
        <taxon>campanulids</taxon>
        <taxon>Asterales</taxon>
        <taxon>Asteraceae</taxon>
        <taxon>Cichorioideae</taxon>
        <taxon>Cichorieae</taxon>
        <taxon>Lactucinae</taxon>
        <taxon>Lactuca</taxon>
    </lineage>
</organism>
<proteinExistence type="predicted"/>
<name>A0A9R1US01_LACSA</name>
<dbReference type="AlphaFoldDB" id="A0A9R1US01"/>
<gene>
    <name evidence="1" type="ORF">LSAT_V11C800403520</name>
</gene>
<reference evidence="1 2" key="1">
    <citation type="journal article" date="2017" name="Nat. Commun.">
        <title>Genome assembly with in vitro proximity ligation data and whole-genome triplication in lettuce.</title>
        <authorList>
            <person name="Reyes-Chin-Wo S."/>
            <person name="Wang Z."/>
            <person name="Yang X."/>
            <person name="Kozik A."/>
            <person name="Arikit S."/>
            <person name="Song C."/>
            <person name="Xia L."/>
            <person name="Froenicke L."/>
            <person name="Lavelle D.O."/>
            <person name="Truco M.J."/>
            <person name="Xia R."/>
            <person name="Zhu S."/>
            <person name="Xu C."/>
            <person name="Xu H."/>
            <person name="Xu X."/>
            <person name="Cox K."/>
            <person name="Korf I."/>
            <person name="Meyers B.C."/>
            <person name="Michelmore R.W."/>
        </authorList>
    </citation>
    <scope>NUCLEOTIDE SEQUENCE [LARGE SCALE GENOMIC DNA]</scope>
    <source>
        <strain evidence="2">cv. Salinas</strain>
        <tissue evidence="1">Seedlings</tissue>
    </source>
</reference>
<keyword evidence="2" id="KW-1185">Reference proteome</keyword>
<sequence length="131" mass="14967">MESPTYYNTKELMIPLTELATEAGTQHKATDIEGELREMGSRFIALATKGCKYGILPDLWDVVEIKRKQCLVKKEIDPIITQDDMKNAPKTNQDLEEFEENIEENLTHVYLVSLYSTPNGKQTRSSIDPFL</sequence>
<accession>A0A9R1US01</accession>
<dbReference type="EMBL" id="NBSK02000008">
    <property type="protein sequence ID" value="KAJ0192526.1"/>
    <property type="molecule type" value="Genomic_DNA"/>
</dbReference>
<evidence type="ECO:0000313" key="2">
    <source>
        <dbReference type="Proteomes" id="UP000235145"/>
    </source>
</evidence>
<protein>
    <submittedName>
        <fullName evidence="1">Uncharacterized protein</fullName>
    </submittedName>
</protein>
<evidence type="ECO:0000313" key="1">
    <source>
        <dbReference type="EMBL" id="KAJ0192526.1"/>
    </source>
</evidence>
<comment type="caution">
    <text evidence="1">The sequence shown here is derived from an EMBL/GenBank/DDBJ whole genome shotgun (WGS) entry which is preliminary data.</text>
</comment>
<dbReference type="Proteomes" id="UP000235145">
    <property type="component" value="Unassembled WGS sequence"/>
</dbReference>